<dbReference type="SUPFAM" id="SSF53474">
    <property type="entry name" value="alpha/beta-Hydrolases"/>
    <property type="match status" value="1"/>
</dbReference>
<dbReference type="Gene3D" id="3.40.50.1820">
    <property type="entry name" value="alpha/beta hydrolase"/>
    <property type="match status" value="1"/>
</dbReference>
<feature type="active site" description="Proton donor" evidence="4">
    <location>
        <position position="305"/>
    </location>
</feature>
<keyword evidence="3 6" id="KW-0378">Hydrolase</keyword>
<organism evidence="6 7">
    <name type="scientific">Tectimicrobiota bacterium</name>
    <dbReference type="NCBI Taxonomy" id="2528274"/>
    <lineage>
        <taxon>Bacteria</taxon>
        <taxon>Pseudomonadati</taxon>
        <taxon>Nitrospinota/Tectimicrobiota group</taxon>
        <taxon>Candidatus Tectimicrobiota</taxon>
    </lineage>
</organism>
<feature type="active site" description="Proton acceptor" evidence="4">
    <location>
        <position position="359"/>
    </location>
</feature>
<evidence type="ECO:0000256" key="4">
    <source>
        <dbReference type="PIRSR" id="PIRSR001112-1"/>
    </source>
</evidence>
<dbReference type="InterPro" id="IPR010497">
    <property type="entry name" value="Epoxide_hydro_N"/>
</dbReference>
<protein>
    <submittedName>
        <fullName evidence="6">Epoxide hydrolase</fullName>
    </submittedName>
</protein>
<evidence type="ECO:0000313" key="6">
    <source>
        <dbReference type="EMBL" id="MBM3223014.1"/>
    </source>
</evidence>
<dbReference type="PRINTS" id="PR00412">
    <property type="entry name" value="EPOXHYDRLASE"/>
</dbReference>
<comment type="caution">
    <text evidence="6">The sequence shown here is derived from an EMBL/GenBank/DDBJ whole genome shotgun (WGS) entry which is preliminary data.</text>
</comment>
<dbReference type="AlphaFoldDB" id="A0A937W038"/>
<dbReference type="GO" id="GO:0097176">
    <property type="term" value="P:epoxide metabolic process"/>
    <property type="evidence" value="ECO:0007669"/>
    <property type="project" value="TreeGrafter"/>
</dbReference>
<feature type="domain" description="Epoxide hydrolase N-terminal" evidence="5">
    <location>
        <begin position="4"/>
        <end position="108"/>
    </location>
</feature>
<dbReference type="InterPro" id="IPR000639">
    <property type="entry name" value="Epox_hydrolase-like"/>
</dbReference>
<accession>A0A937W038</accession>
<dbReference type="GO" id="GO:0004301">
    <property type="term" value="F:epoxide hydrolase activity"/>
    <property type="evidence" value="ECO:0007669"/>
    <property type="project" value="TreeGrafter"/>
</dbReference>
<gene>
    <name evidence="6" type="ORF">FJZ47_04315</name>
</gene>
<reference evidence="6" key="1">
    <citation type="submission" date="2019-03" db="EMBL/GenBank/DDBJ databases">
        <title>Lake Tanganyika Metagenome-Assembled Genomes (MAGs).</title>
        <authorList>
            <person name="Tran P."/>
        </authorList>
    </citation>
    <scope>NUCLEOTIDE SEQUENCE</scope>
    <source>
        <strain evidence="6">K_DeepCast_65m_m2_066</strain>
    </source>
</reference>
<evidence type="ECO:0000256" key="3">
    <source>
        <dbReference type="ARBA" id="ARBA00022801"/>
    </source>
</evidence>
<evidence type="ECO:0000256" key="2">
    <source>
        <dbReference type="ARBA" id="ARBA00022797"/>
    </source>
</evidence>
<evidence type="ECO:0000313" key="7">
    <source>
        <dbReference type="Proteomes" id="UP000712673"/>
    </source>
</evidence>
<comment type="similarity">
    <text evidence="1">Belongs to the peptidase S33 family.</text>
</comment>
<dbReference type="PIRSF" id="PIRSF001112">
    <property type="entry name" value="Epoxide_hydrolase"/>
    <property type="match status" value="1"/>
</dbReference>
<feature type="active site" description="Nucleophile" evidence="4">
    <location>
        <position position="178"/>
    </location>
</feature>
<dbReference type="InterPro" id="IPR016292">
    <property type="entry name" value="Epoxide_hydrolase"/>
</dbReference>
<proteinExistence type="inferred from homology"/>
<dbReference type="Proteomes" id="UP000712673">
    <property type="component" value="Unassembled WGS sequence"/>
</dbReference>
<dbReference type="InterPro" id="IPR029058">
    <property type="entry name" value="AB_hydrolase_fold"/>
</dbReference>
<evidence type="ECO:0000259" key="5">
    <source>
        <dbReference type="Pfam" id="PF06441"/>
    </source>
</evidence>
<sequence>MQPQSFTIAIADDVLHDLQQRLARVRWPDTIPGSGWQYGTELTYLQELVTYWREHYDWRAHEARLNALQHFTMTLHDVALHFIQEPGVGPAPLPLLLLHGWPGSVWEFHKLIPLLTDPARYGGDAQDAFTVIAPSLPGYGFSFRPQQPRLDRVAMADLYATLMTEVLGYPRFCVQGGDIGAAVSERLGLAYPERLYGIHLNFLGLMRELAQPGQPTAEETAYLQALEHWLTEEVGYQWIQGTKPQTLSYGLTDSPVGLLAWILEKFRSWSDCDGDVERCFSKDEILTDVMLYWVTGAINSSFWPYYSSRHGDWAIATSARIEVPTAYLAFPREIIRPPRSMAERVLNIQRWTTAERGGHFAALEQPEALAADMRTFFRPFRG</sequence>
<dbReference type="Pfam" id="PF06441">
    <property type="entry name" value="EHN"/>
    <property type="match status" value="1"/>
</dbReference>
<keyword evidence="2" id="KW-0058">Aromatic hydrocarbons catabolism</keyword>
<evidence type="ECO:0000256" key="1">
    <source>
        <dbReference type="ARBA" id="ARBA00010088"/>
    </source>
</evidence>
<dbReference type="EMBL" id="VGLS01000084">
    <property type="protein sequence ID" value="MBM3223014.1"/>
    <property type="molecule type" value="Genomic_DNA"/>
</dbReference>
<dbReference type="PANTHER" id="PTHR21661">
    <property type="entry name" value="EPOXIDE HYDROLASE 1-RELATED"/>
    <property type="match status" value="1"/>
</dbReference>
<dbReference type="PANTHER" id="PTHR21661:SF35">
    <property type="entry name" value="EPOXIDE HYDROLASE"/>
    <property type="match status" value="1"/>
</dbReference>
<name>A0A937W038_UNCTE</name>